<evidence type="ECO:0000256" key="6">
    <source>
        <dbReference type="ARBA" id="ARBA00035023"/>
    </source>
</evidence>
<dbReference type="Gene3D" id="3.10.180.80">
    <property type="entry name" value="Uncharacterised protein PF07063, DUF1338"/>
    <property type="match status" value="1"/>
</dbReference>
<evidence type="ECO:0000313" key="9">
    <source>
        <dbReference type="EMBL" id="KAE8410957.1"/>
    </source>
</evidence>
<keyword evidence="4" id="KW-0408">Iron</keyword>
<proteinExistence type="inferred from homology"/>
<evidence type="ECO:0000256" key="8">
    <source>
        <dbReference type="ARBA" id="ARBA00035045"/>
    </source>
</evidence>
<dbReference type="PANTHER" id="PTHR39479">
    <property type="match status" value="1"/>
</dbReference>
<evidence type="ECO:0000256" key="2">
    <source>
        <dbReference type="ARBA" id="ARBA00022964"/>
    </source>
</evidence>
<organism evidence="9 10">
    <name type="scientific">Aspergillus pseudocaelatus</name>
    <dbReference type="NCBI Taxonomy" id="1825620"/>
    <lineage>
        <taxon>Eukaryota</taxon>
        <taxon>Fungi</taxon>
        <taxon>Dikarya</taxon>
        <taxon>Ascomycota</taxon>
        <taxon>Pezizomycotina</taxon>
        <taxon>Eurotiomycetes</taxon>
        <taxon>Eurotiomycetidae</taxon>
        <taxon>Eurotiales</taxon>
        <taxon>Aspergillaceae</taxon>
        <taxon>Aspergillus</taxon>
        <taxon>Aspergillus subgen. Circumdati</taxon>
    </lineage>
</organism>
<keyword evidence="10" id="KW-1185">Reference proteome</keyword>
<evidence type="ECO:0000256" key="4">
    <source>
        <dbReference type="ARBA" id="ARBA00023004"/>
    </source>
</evidence>
<sequence length="357" mass="40364">MYKSEVPLYGDLIDIVRKVNGRTVQKTEGQPRELHTGIERLTLERHGAIRLGTPYELQHARRIFALLGMHPVGYYDLSSLEKNPFRVFTTLLRPELLKSDTARTLSTNLLAKRQIFSSRLLELLRLGKDQGGRFTAAQAEAFIPEALHTFRWQPVAGVSPNQYNQLRAEHLILADVVTFQSAHINHLTPRTLDINAAQRAMQEAGMAVKASIEGPPAHKCPILLRQTSFLVVEEPVNFVIDGEHALTQGSHKARFGEIEERGAVVTKGRALYDALCLAKKHGYLSRVFQRFPDDWDEMRKQGLVYCRYRVKRVQELASDGIIEMSPITYEVFLPFSAAMVFQSNLPAHGTRLRLAGR</sequence>
<comment type="similarity">
    <text evidence="5">Belongs to the 2-oxoadipate dioxygenase/decarboxylase family.</text>
</comment>
<accession>A0ABQ6W1F3</accession>
<dbReference type="InterPro" id="IPR047869">
    <property type="entry name" value="YdcJ_bac-like"/>
</dbReference>
<evidence type="ECO:0000256" key="3">
    <source>
        <dbReference type="ARBA" id="ARBA00023002"/>
    </source>
</evidence>
<evidence type="ECO:0000256" key="7">
    <source>
        <dbReference type="ARBA" id="ARBA00035034"/>
    </source>
</evidence>
<dbReference type="Pfam" id="PF07063">
    <property type="entry name" value="HGLS"/>
    <property type="match status" value="1"/>
</dbReference>
<reference evidence="9 10" key="1">
    <citation type="submission" date="2019-04" db="EMBL/GenBank/DDBJ databases">
        <authorList>
            <consortium name="DOE Joint Genome Institute"/>
            <person name="Mondo S."/>
            <person name="Kjaerbolling I."/>
            <person name="Vesth T."/>
            <person name="Frisvad J.C."/>
            <person name="Nybo J.L."/>
            <person name="Theobald S."/>
            <person name="Kildgaard S."/>
            <person name="Isbrandt T."/>
            <person name="Kuo A."/>
            <person name="Sato A."/>
            <person name="Lyhne E.K."/>
            <person name="Kogle M.E."/>
            <person name="Wiebenga A."/>
            <person name="Kun R.S."/>
            <person name="Lubbers R.J."/>
            <person name="Makela M.R."/>
            <person name="Barry K."/>
            <person name="Chovatia M."/>
            <person name="Clum A."/>
            <person name="Daum C."/>
            <person name="Haridas S."/>
            <person name="He G."/>
            <person name="LaButti K."/>
            <person name="Lipzen A."/>
            <person name="Riley R."/>
            <person name="Salamov A."/>
            <person name="Simmons B.A."/>
            <person name="Magnuson J.K."/>
            <person name="Henrissat B."/>
            <person name="Mortensen U.H."/>
            <person name="Larsen T.O."/>
            <person name="Devries R.P."/>
            <person name="Grigoriev I.V."/>
            <person name="Machida M."/>
            <person name="Baker S.E."/>
            <person name="Andersen M.R."/>
            <person name="Cantor M.N."/>
            <person name="Hua S.X."/>
        </authorList>
    </citation>
    <scope>NUCLEOTIDE SEQUENCE [LARGE SCALE GENOMIC DNA]</scope>
    <source>
        <strain evidence="9 10">CBS 117616</strain>
    </source>
</reference>
<dbReference type="EC" id="1.13.11.93" evidence="6"/>
<dbReference type="PANTHER" id="PTHR39479:SF2">
    <property type="entry name" value="2-OXOADIPATE DIOXYGENASE_DECARBOXYLASE"/>
    <property type="match status" value="1"/>
</dbReference>
<dbReference type="InterPro" id="IPR009770">
    <property type="entry name" value="HGLS"/>
</dbReference>
<evidence type="ECO:0000256" key="5">
    <source>
        <dbReference type="ARBA" id="ARBA00035013"/>
    </source>
</evidence>
<name>A0ABQ6W1F3_9EURO</name>
<gene>
    <name evidence="9" type="ORF">BDV36DRAFT_289150</name>
</gene>
<dbReference type="EMBL" id="ML735901">
    <property type="protein sequence ID" value="KAE8410957.1"/>
    <property type="molecule type" value="Genomic_DNA"/>
</dbReference>
<protein>
    <recommendedName>
        <fullName evidence="7">2-oxoadipate dioxygenase/decarboxylase</fullName>
        <ecNumber evidence="6">1.13.11.93</ecNumber>
    </recommendedName>
    <alternativeName>
        <fullName evidence="8">2-hydroxyglutarate synthase</fullName>
    </alternativeName>
</protein>
<dbReference type="CDD" id="cd16348">
    <property type="entry name" value="VOC_YdcJ_like"/>
    <property type="match status" value="1"/>
</dbReference>
<keyword evidence="2" id="KW-0223">Dioxygenase</keyword>
<dbReference type="Proteomes" id="UP000325395">
    <property type="component" value="Unassembled WGS sequence"/>
</dbReference>
<comment type="cofactor">
    <cofactor evidence="1">
        <name>Fe(2+)</name>
        <dbReference type="ChEBI" id="CHEBI:29033"/>
    </cofactor>
</comment>
<dbReference type="SMART" id="SM01150">
    <property type="entry name" value="DUF1338"/>
    <property type="match status" value="1"/>
</dbReference>
<evidence type="ECO:0000256" key="1">
    <source>
        <dbReference type="ARBA" id="ARBA00001954"/>
    </source>
</evidence>
<evidence type="ECO:0000313" key="10">
    <source>
        <dbReference type="Proteomes" id="UP000325395"/>
    </source>
</evidence>
<keyword evidence="3" id="KW-0560">Oxidoreductase</keyword>